<keyword evidence="4" id="KW-1185">Reference proteome</keyword>
<dbReference type="Pfam" id="PF01042">
    <property type="entry name" value="Ribonuc_L-PSP"/>
    <property type="match status" value="1"/>
</dbReference>
<proteinExistence type="predicted"/>
<accession>A0A0P8A798</accession>
<dbReference type="Gene3D" id="3.30.1330.40">
    <property type="entry name" value="RutC-like"/>
    <property type="match status" value="1"/>
</dbReference>
<dbReference type="EMBL" id="LJSX01000010">
    <property type="protein sequence ID" value="KPQ11063.1"/>
    <property type="molecule type" value="Genomic_DNA"/>
</dbReference>
<evidence type="ECO:0000313" key="2">
    <source>
        <dbReference type="EMBL" id="SCC78043.1"/>
    </source>
</evidence>
<protein>
    <submittedName>
        <fullName evidence="2">Enamine deaminase RidA, house cleaning of reactive enamine intermediates, YjgF/YER057c/UK114 family</fullName>
    </submittedName>
    <submittedName>
        <fullName evidence="1">Putative translation initiation inhibitor, yjgF family</fullName>
    </submittedName>
</protein>
<reference evidence="1 3" key="1">
    <citation type="submission" date="2015-09" db="EMBL/GenBank/DDBJ databases">
        <title>Identification and resolution of microdiversity through metagenomic sequencing of parallel consortia.</title>
        <authorList>
            <person name="Nelson W.C."/>
            <person name="Romine M.F."/>
            <person name="Lindemann S.R."/>
        </authorList>
    </citation>
    <scope>NUCLEOTIDE SEQUENCE [LARGE SCALE GENOMIC DNA]</scope>
    <source>
        <strain evidence="1">HL-109</strain>
    </source>
</reference>
<evidence type="ECO:0000313" key="4">
    <source>
        <dbReference type="Proteomes" id="UP000182800"/>
    </source>
</evidence>
<organism evidence="1 3">
    <name type="scientific">Saliniramus fredricksonii</name>
    <dbReference type="NCBI Taxonomy" id="1653334"/>
    <lineage>
        <taxon>Bacteria</taxon>
        <taxon>Pseudomonadati</taxon>
        <taxon>Pseudomonadota</taxon>
        <taxon>Alphaproteobacteria</taxon>
        <taxon>Hyphomicrobiales</taxon>
        <taxon>Salinarimonadaceae</taxon>
        <taxon>Saliniramus</taxon>
    </lineage>
</organism>
<dbReference type="InterPro" id="IPR006175">
    <property type="entry name" value="YjgF/YER057c/UK114"/>
</dbReference>
<dbReference type="RefSeq" id="WP_074443142.1">
    <property type="nucleotide sequence ID" value="NZ_FMBM01000001.1"/>
</dbReference>
<dbReference type="Proteomes" id="UP000050497">
    <property type="component" value="Unassembled WGS sequence"/>
</dbReference>
<reference evidence="2 4" key="2">
    <citation type="submission" date="2016-08" db="EMBL/GenBank/DDBJ databases">
        <authorList>
            <person name="Varghese N."/>
            <person name="Submissions Spin"/>
        </authorList>
    </citation>
    <scope>NUCLEOTIDE SEQUENCE [LARGE SCALE GENOMIC DNA]</scope>
    <source>
        <strain evidence="2 4">HL-109</strain>
    </source>
</reference>
<dbReference type="SUPFAM" id="SSF55298">
    <property type="entry name" value="YjgF-like"/>
    <property type="match status" value="1"/>
</dbReference>
<dbReference type="AlphaFoldDB" id="A0A0P8A798"/>
<dbReference type="PANTHER" id="PTHR43857">
    <property type="entry name" value="BLR7761 PROTEIN"/>
    <property type="match status" value="1"/>
</dbReference>
<evidence type="ECO:0000313" key="3">
    <source>
        <dbReference type="Proteomes" id="UP000050497"/>
    </source>
</evidence>
<dbReference type="EMBL" id="FMBM01000001">
    <property type="protein sequence ID" value="SCC78043.1"/>
    <property type="molecule type" value="Genomic_DNA"/>
</dbReference>
<evidence type="ECO:0000313" key="1">
    <source>
        <dbReference type="EMBL" id="KPQ11063.1"/>
    </source>
</evidence>
<name>A0A0P8A798_9HYPH</name>
<comment type="caution">
    <text evidence="1">The sequence shown here is derived from an EMBL/GenBank/DDBJ whole genome shotgun (WGS) entry which is preliminary data.</text>
</comment>
<dbReference type="InterPro" id="IPR035959">
    <property type="entry name" value="RutC-like_sf"/>
</dbReference>
<gene>
    <name evidence="2" type="ORF">GA0071312_0050</name>
    <name evidence="1" type="ORF">HLUCCO17_07960</name>
</gene>
<dbReference type="Proteomes" id="UP000182800">
    <property type="component" value="Unassembled WGS sequence"/>
</dbReference>
<dbReference type="STRING" id="1653334.GA0071312_0050"/>
<dbReference type="PANTHER" id="PTHR43857:SF1">
    <property type="entry name" value="YJGH FAMILY PROTEIN"/>
    <property type="match status" value="1"/>
</dbReference>
<sequence length="148" mass="16375">MQRADSFRRRLRSAPAYERRYGYSRGIAEDPFIFISGTTALDPVTFSVAGDTTRQAQRAWDSITAALGQVESGPAEIVRVSCMVIDPADAPTVLALSREALMRGRDPESAPAELPAVTLFGVTQLFNPRMRVAIEVTALWRGYTLRRQ</sequence>
<dbReference type="PROSITE" id="PS50096">
    <property type="entry name" value="IQ"/>
    <property type="match status" value="1"/>
</dbReference>